<dbReference type="InterPro" id="IPR013221">
    <property type="entry name" value="Mur_ligase_cen"/>
</dbReference>
<dbReference type="Gene3D" id="3.40.50.720">
    <property type="entry name" value="NAD(P)-binding Rossmann-like Domain"/>
    <property type="match status" value="1"/>
</dbReference>
<comment type="caution">
    <text evidence="13">The sequence shown here is derived from an EMBL/GenBank/DDBJ whole genome shotgun (WGS) entry which is preliminary data.</text>
</comment>
<dbReference type="Pfam" id="PF08245">
    <property type="entry name" value="Mur_ligase_M"/>
    <property type="match status" value="1"/>
</dbReference>
<organism evidence="13 14">
    <name type="scientific">Parapusillimonas granuli</name>
    <dbReference type="NCBI Taxonomy" id="380911"/>
    <lineage>
        <taxon>Bacteria</taxon>
        <taxon>Pseudomonadati</taxon>
        <taxon>Pseudomonadota</taxon>
        <taxon>Betaproteobacteria</taxon>
        <taxon>Burkholderiales</taxon>
        <taxon>Alcaligenaceae</taxon>
        <taxon>Parapusillimonas</taxon>
    </lineage>
</organism>
<dbReference type="SUPFAM" id="SSF53244">
    <property type="entry name" value="MurD-like peptide ligases, peptide-binding domain"/>
    <property type="match status" value="1"/>
</dbReference>
<dbReference type="GO" id="GO:0051301">
    <property type="term" value="P:cell division"/>
    <property type="evidence" value="ECO:0007669"/>
    <property type="project" value="UniProtKB-KW"/>
</dbReference>
<evidence type="ECO:0000256" key="10">
    <source>
        <dbReference type="RuleBase" id="RU003664"/>
    </source>
</evidence>
<dbReference type="Pfam" id="PF02875">
    <property type="entry name" value="Mur_ligase_C"/>
    <property type="match status" value="1"/>
</dbReference>
<evidence type="ECO:0000259" key="12">
    <source>
        <dbReference type="Pfam" id="PF08245"/>
    </source>
</evidence>
<keyword evidence="7 9" id="KW-0067">ATP-binding</keyword>
<proteinExistence type="inferred from homology"/>
<dbReference type="EC" id="6.3.2.9" evidence="9 10"/>
<keyword evidence="9 10" id="KW-0573">Peptidoglycan synthesis</keyword>
<comment type="function">
    <text evidence="9 10">Cell wall formation. Catalyzes the addition of glutamate to the nucleotide precursor UDP-N-acetylmuramoyl-L-alanine (UMA).</text>
</comment>
<feature type="domain" description="Mur ligase C-terminal" evidence="11">
    <location>
        <begin position="365"/>
        <end position="478"/>
    </location>
</feature>
<evidence type="ECO:0000259" key="11">
    <source>
        <dbReference type="Pfam" id="PF02875"/>
    </source>
</evidence>
<dbReference type="InterPro" id="IPR036565">
    <property type="entry name" value="Mur-like_cat_sf"/>
</dbReference>
<dbReference type="InterPro" id="IPR036615">
    <property type="entry name" value="Mur_ligase_C_dom_sf"/>
</dbReference>
<dbReference type="RefSeq" id="WP_180154002.1">
    <property type="nucleotide sequence ID" value="NZ_JACCEM010000002.1"/>
</dbReference>
<dbReference type="HAMAP" id="MF_00639">
    <property type="entry name" value="MurD"/>
    <property type="match status" value="1"/>
</dbReference>
<dbReference type="GO" id="GO:0009252">
    <property type="term" value="P:peptidoglycan biosynthetic process"/>
    <property type="evidence" value="ECO:0007669"/>
    <property type="project" value="UniProtKB-UniRule"/>
</dbReference>
<dbReference type="GO" id="GO:0071555">
    <property type="term" value="P:cell wall organization"/>
    <property type="evidence" value="ECO:0007669"/>
    <property type="project" value="UniProtKB-KW"/>
</dbReference>
<comment type="catalytic activity">
    <reaction evidence="9 10">
        <text>UDP-N-acetyl-alpha-D-muramoyl-L-alanine + D-glutamate + ATP = UDP-N-acetyl-alpha-D-muramoyl-L-alanyl-D-glutamate + ADP + phosphate + H(+)</text>
        <dbReference type="Rhea" id="RHEA:16429"/>
        <dbReference type="ChEBI" id="CHEBI:15378"/>
        <dbReference type="ChEBI" id="CHEBI:29986"/>
        <dbReference type="ChEBI" id="CHEBI:30616"/>
        <dbReference type="ChEBI" id="CHEBI:43474"/>
        <dbReference type="ChEBI" id="CHEBI:83898"/>
        <dbReference type="ChEBI" id="CHEBI:83900"/>
        <dbReference type="ChEBI" id="CHEBI:456216"/>
        <dbReference type="EC" id="6.3.2.9"/>
    </reaction>
</comment>
<evidence type="ECO:0000256" key="8">
    <source>
        <dbReference type="ARBA" id="ARBA00023306"/>
    </source>
</evidence>
<dbReference type="InterPro" id="IPR018109">
    <property type="entry name" value="Folylpolyglutamate_synth_CS"/>
</dbReference>
<dbReference type="NCBIfam" id="TIGR01087">
    <property type="entry name" value="murD"/>
    <property type="match status" value="1"/>
</dbReference>
<keyword evidence="8 9" id="KW-0131">Cell cycle</keyword>
<evidence type="ECO:0000256" key="2">
    <source>
        <dbReference type="ARBA" id="ARBA00004752"/>
    </source>
</evidence>
<name>A0A853G2K7_9BURK</name>
<dbReference type="SUPFAM" id="SSF51984">
    <property type="entry name" value="MurCD N-terminal domain"/>
    <property type="match status" value="1"/>
</dbReference>
<dbReference type="Proteomes" id="UP000559809">
    <property type="component" value="Unassembled WGS sequence"/>
</dbReference>
<dbReference type="InterPro" id="IPR004101">
    <property type="entry name" value="Mur_ligase_C"/>
</dbReference>
<feature type="binding site" evidence="9">
    <location>
        <begin position="137"/>
        <end position="143"/>
    </location>
    <ligand>
        <name>ATP</name>
        <dbReference type="ChEBI" id="CHEBI:30616"/>
    </ligand>
</feature>
<dbReference type="GO" id="GO:0005737">
    <property type="term" value="C:cytoplasm"/>
    <property type="evidence" value="ECO:0007669"/>
    <property type="project" value="UniProtKB-SubCell"/>
</dbReference>
<evidence type="ECO:0000256" key="9">
    <source>
        <dbReference type="HAMAP-Rule" id="MF_00639"/>
    </source>
</evidence>
<dbReference type="SUPFAM" id="SSF53623">
    <property type="entry name" value="MurD-like peptide ligases, catalytic domain"/>
    <property type="match status" value="1"/>
</dbReference>
<sequence length="509" mass="53481">MTTMTFPSVRTDGLTLILGLGETGVAAARWCARHGAALRVLDTREAPGGLDVLRRELGDAQVDYRLGSDGFEASALQDVHTIVLSPGLAPGQEPQRSFLELARAGRVEIIGEIELFARALADMSSQGYRPKVLAVTGTNGKTTVAAMTRRLLEAGGLRARAAGNISPAALDALRDALDEDALPDAWVLELSSFQLEAVHSLKADAGAVLNVTQDHLDWHGSMQAYAAAKARLAGMSDVMVVNRDDELTVAMVANLDARNVRSFGRSAPVLEGDMGLEASDGIVWLAAAEADDFDLPAPTPKRGRKAVEAPRAPGRMRRLMPADALRVRGQHNALNALAALALARCLGLGWAGLLNGLRDYAGEPHRTEFVRSIAGVDFINDSKGTNVGATVAALEGMDEPVVLIAGGQGKGQDFAPLAKAVRGHAKAVLLFGQDAGLIQAALAGAGVPLERVDGLQAAVERGFELAGEGDSVLLSPACASLDMFPNYKVRGARFMDAVQELALNRGEVA</sequence>
<dbReference type="AlphaFoldDB" id="A0A853G2K7"/>
<dbReference type="Gene3D" id="3.90.190.20">
    <property type="entry name" value="Mur ligase, C-terminal domain"/>
    <property type="match status" value="1"/>
</dbReference>
<reference evidence="13 14" key="1">
    <citation type="submission" date="2020-07" db="EMBL/GenBank/DDBJ databases">
        <title>Taxonomic revisions and descriptions of new bacterial species based on genomic comparisons in the high-G+C-content subgroup of the family Alcaligenaceae.</title>
        <authorList>
            <person name="Szabo A."/>
            <person name="Felfoldi T."/>
        </authorList>
    </citation>
    <scope>NUCLEOTIDE SEQUENCE [LARGE SCALE GENOMIC DNA]</scope>
    <source>
        <strain evidence="13 14">LMG 24012</strain>
    </source>
</reference>
<evidence type="ECO:0000313" key="13">
    <source>
        <dbReference type="EMBL" id="NYT48726.1"/>
    </source>
</evidence>
<dbReference type="PANTHER" id="PTHR43692">
    <property type="entry name" value="UDP-N-ACETYLMURAMOYLALANINE--D-GLUTAMATE LIGASE"/>
    <property type="match status" value="1"/>
</dbReference>
<gene>
    <name evidence="9" type="primary">murD</name>
    <name evidence="13" type="ORF">H0A72_05330</name>
</gene>
<evidence type="ECO:0000256" key="7">
    <source>
        <dbReference type="ARBA" id="ARBA00022840"/>
    </source>
</evidence>
<keyword evidence="14" id="KW-1185">Reference proteome</keyword>
<dbReference type="Gene3D" id="3.40.1190.10">
    <property type="entry name" value="Mur-like, catalytic domain"/>
    <property type="match status" value="1"/>
</dbReference>
<dbReference type="GO" id="GO:0005524">
    <property type="term" value="F:ATP binding"/>
    <property type="evidence" value="ECO:0007669"/>
    <property type="project" value="UniProtKB-UniRule"/>
</dbReference>
<keyword evidence="5 9" id="KW-0132">Cell division</keyword>
<keyword evidence="9 10" id="KW-0133">Cell shape</keyword>
<keyword evidence="9 10" id="KW-0961">Cell wall biogenesis/degradation</keyword>
<comment type="similarity">
    <text evidence="9">Belongs to the MurCDEF family.</text>
</comment>
<evidence type="ECO:0000256" key="4">
    <source>
        <dbReference type="ARBA" id="ARBA00022598"/>
    </source>
</evidence>
<evidence type="ECO:0000256" key="5">
    <source>
        <dbReference type="ARBA" id="ARBA00022618"/>
    </source>
</evidence>
<dbReference type="PROSITE" id="PS01011">
    <property type="entry name" value="FOLYLPOLYGLU_SYNT_1"/>
    <property type="match status" value="1"/>
</dbReference>
<dbReference type="PANTHER" id="PTHR43692:SF1">
    <property type="entry name" value="UDP-N-ACETYLMURAMOYLALANINE--D-GLUTAMATE LIGASE"/>
    <property type="match status" value="1"/>
</dbReference>
<dbReference type="Pfam" id="PF21799">
    <property type="entry name" value="MurD-like_N"/>
    <property type="match status" value="1"/>
</dbReference>
<dbReference type="EMBL" id="JACCEM010000002">
    <property type="protein sequence ID" value="NYT48726.1"/>
    <property type="molecule type" value="Genomic_DNA"/>
</dbReference>
<comment type="subcellular location">
    <subcellularLocation>
        <location evidence="1 9 10">Cytoplasm</location>
    </subcellularLocation>
</comment>
<accession>A0A853G2K7</accession>
<evidence type="ECO:0000313" key="14">
    <source>
        <dbReference type="Proteomes" id="UP000559809"/>
    </source>
</evidence>
<evidence type="ECO:0000256" key="1">
    <source>
        <dbReference type="ARBA" id="ARBA00004496"/>
    </source>
</evidence>
<keyword evidence="4 9" id="KW-0436">Ligase</keyword>
<dbReference type="GO" id="GO:0008764">
    <property type="term" value="F:UDP-N-acetylmuramoylalanine-D-glutamate ligase activity"/>
    <property type="evidence" value="ECO:0007669"/>
    <property type="project" value="UniProtKB-UniRule"/>
</dbReference>
<feature type="domain" description="Mur ligase central" evidence="12">
    <location>
        <begin position="135"/>
        <end position="268"/>
    </location>
</feature>
<dbReference type="GO" id="GO:0004326">
    <property type="term" value="F:tetrahydrofolylpolyglutamate synthase activity"/>
    <property type="evidence" value="ECO:0007669"/>
    <property type="project" value="InterPro"/>
</dbReference>
<keyword evidence="3 9" id="KW-0963">Cytoplasm</keyword>
<dbReference type="InterPro" id="IPR005762">
    <property type="entry name" value="MurD"/>
</dbReference>
<evidence type="ECO:0000256" key="6">
    <source>
        <dbReference type="ARBA" id="ARBA00022741"/>
    </source>
</evidence>
<keyword evidence="6 9" id="KW-0547">Nucleotide-binding</keyword>
<comment type="pathway">
    <text evidence="2 9 10">Cell wall biogenesis; peptidoglycan biosynthesis.</text>
</comment>
<protein>
    <recommendedName>
        <fullName evidence="9 10">UDP-N-acetylmuramoylalanine--D-glutamate ligase</fullName>
        <ecNumber evidence="9 10">6.3.2.9</ecNumber>
    </recommendedName>
    <alternativeName>
        <fullName evidence="9">D-glutamic acid-adding enzyme</fullName>
    </alternativeName>
    <alternativeName>
        <fullName evidence="9">UDP-N-acetylmuramoyl-L-alanyl-D-glutamate synthetase</fullName>
    </alternativeName>
</protein>
<dbReference type="UniPathway" id="UPA00219"/>
<evidence type="ECO:0000256" key="3">
    <source>
        <dbReference type="ARBA" id="ARBA00022490"/>
    </source>
</evidence>
<dbReference type="GO" id="GO:0008360">
    <property type="term" value="P:regulation of cell shape"/>
    <property type="evidence" value="ECO:0007669"/>
    <property type="project" value="UniProtKB-KW"/>
</dbReference>